<proteinExistence type="predicted"/>
<protein>
    <submittedName>
        <fullName evidence="1">Ribonuclease H protein</fullName>
    </submittedName>
</protein>
<dbReference type="EMBL" id="SMOL01000231">
    <property type="protein sequence ID" value="KAB2622478.1"/>
    <property type="molecule type" value="Genomic_DNA"/>
</dbReference>
<evidence type="ECO:0000313" key="2">
    <source>
        <dbReference type="Proteomes" id="UP000327157"/>
    </source>
</evidence>
<organism evidence="1 2">
    <name type="scientific">Pyrus ussuriensis x Pyrus communis</name>
    <dbReference type="NCBI Taxonomy" id="2448454"/>
    <lineage>
        <taxon>Eukaryota</taxon>
        <taxon>Viridiplantae</taxon>
        <taxon>Streptophyta</taxon>
        <taxon>Embryophyta</taxon>
        <taxon>Tracheophyta</taxon>
        <taxon>Spermatophyta</taxon>
        <taxon>Magnoliopsida</taxon>
        <taxon>eudicotyledons</taxon>
        <taxon>Gunneridae</taxon>
        <taxon>Pentapetalae</taxon>
        <taxon>rosids</taxon>
        <taxon>fabids</taxon>
        <taxon>Rosales</taxon>
        <taxon>Rosaceae</taxon>
        <taxon>Amygdaloideae</taxon>
        <taxon>Maleae</taxon>
        <taxon>Pyrus</taxon>
    </lineage>
</organism>
<comment type="caution">
    <text evidence="1">The sequence shown here is derived from an EMBL/GenBank/DDBJ whole genome shotgun (WGS) entry which is preliminary data.</text>
</comment>
<gene>
    <name evidence="1" type="ORF">D8674_024660</name>
</gene>
<reference evidence="2" key="2">
    <citation type="submission" date="2019-10" db="EMBL/GenBank/DDBJ databases">
        <title>A de novo genome assembly of a pear dwarfing rootstock.</title>
        <authorList>
            <person name="Wang F."/>
            <person name="Wang J."/>
            <person name="Li S."/>
            <person name="Zhang Y."/>
            <person name="Fang M."/>
            <person name="Ma L."/>
            <person name="Zhao Y."/>
            <person name="Jiang S."/>
        </authorList>
    </citation>
    <scope>NUCLEOTIDE SEQUENCE [LARGE SCALE GENOMIC DNA]</scope>
</reference>
<reference evidence="1 2" key="1">
    <citation type="submission" date="2019-09" db="EMBL/GenBank/DDBJ databases">
        <authorList>
            <person name="Ou C."/>
        </authorList>
    </citation>
    <scope>NUCLEOTIDE SEQUENCE [LARGE SCALE GENOMIC DNA]</scope>
    <source>
        <strain evidence="1">S2</strain>
        <tissue evidence="1">Leaf</tissue>
    </source>
</reference>
<dbReference type="AlphaFoldDB" id="A0A5N5H4J2"/>
<keyword evidence="2" id="KW-1185">Reference proteome</keyword>
<dbReference type="OrthoDB" id="1938246at2759"/>
<evidence type="ECO:0000313" key="1">
    <source>
        <dbReference type="EMBL" id="KAB2622478.1"/>
    </source>
</evidence>
<sequence length="325" mass="36498">MVCGAWPQDKWIVLLFDTLKGYLRQCVEARVSKTNNFDLMRPVTDEEIRSTMFQIPAIKSQGADGFSGRFSALLRRGEEVGVLHGVRVAAGGTAISHLLFADDAVIFREATVRFRHSMMPSQLCDLMEPGTGQWNEGLVRSLFMEEEARFVLGLPISISRVPDKLIWHHTRNGVYTVRTGYGLALDLFANGELGKRGLGMGTVRCNLERRHRRVPTVCALCGGAEETESHLFFHSQPTIVAEESREVFPVMGTYAGQQMLNGMESEDATVECYLHDIRLLADQIGVVKFLFREYGSLQGCCIYYSAWGSFFWDTFGPEFSFNTHA</sequence>
<name>A0A5N5H4J2_9ROSA</name>
<dbReference type="Proteomes" id="UP000327157">
    <property type="component" value="Chromosome 4"/>
</dbReference>
<reference evidence="1 2" key="3">
    <citation type="submission" date="2019-11" db="EMBL/GenBank/DDBJ databases">
        <title>A de novo genome assembly of a pear dwarfing rootstock.</title>
        <authorList>
            <person name="Wang F."/>
            <person name="Wang J."/>
            <person name="Li S."/>
            <person name="Zhang Y."/>
            <person name="Fang M."/>
            <person name="Ma L."/>
            <person name="Zhao Y."/>
            <person name="Jiang S."/>
        </authorList>
    </citation>
    <scope>NUCLEOTIDE SEQUENCE [LARGE SCALE GENOMIC DNA]</scope>
    <source>
        <strain evidence="1">S2</strain>
        <tissue evidence="1">Leaf</tissue>
    </source>
</reference>
<accession>A0A5N5H4J2</accession>